<keyword evidence="3 5" id="KW-0698">rRNA processing</keyword>
<comment type="similarity">
    <text evidence="5">Belongs to the RimM family.</text>
</comment>
<comment type="subunit">
    <text evidence="5">Binds ribosomal protein uS19.</text>
</comment>
<dbReference type="InterPro" id="IPR036976">
    <property type="entry name" value="RimM_N_sf"/>
</dbReference>
<dbReference type="GO" id="GO:0043022">
    <property type="term" value="F:ribosome binding"/>
    <property type="evidence" value="ECO:0007669"/>
    <property type="project" value="InterPro"/>
</dbReference>
<keyword evidence="2 5" id="KW-0690">Ribosome biogenesis</keyword>
<dbReference type="InterPro" id="IPR056792">
    <property type="entry name" value="PRC_RimM"/>
</dbReference>
<proteinExistence type="inferred from homology"/>
<dbReference type="GO" id="GO:0005737">
    <property type="term" value="C:cytoplasm"/>
    <property type="evidence" value="ECO:0007669"/>
    <property type="project" value="UniProtKB-SubCell"/>
</dbReference>
<sequence length="165" mass="18699">MMIIGRILGVHGIKGEIKVLPLTDDPERFFDLDTIKISKDKSWVDYTIKGHRLHKNNVLLFLEGVITRNDAEALMGQHIAIDRALAVELNEDEFFIEDLLGLPVYNGDKLLGKLTDVMQTGGIDVYIITGGKKTYCVPARKIYFDNIDMKEQRINATIPQEILEL</sequence>
<comment type="subcellular location">
    <subcellularLocation>
        <location evidence="5">Cytoplasm</location>
    </subcellularLocation>
</comment>
<evidence type="ECO:0000256" key="3">
    <source>
        <dbReference type="ARBA" id="ARBA00022552"/>
    </source>
</evidence>
<dbReference type="PANTHER" id="PTHR33692">
    <property type="entry name" value="RIBOSOME MATURATION FACTOR RIMM"/>
    <property type="match status" value="1"/>
</dbReference>
<evidence type="ECO:0000256" key="2">
    <source>
        <dbReference type="ARBA" id="ARBA00022517"/>
    </source>
</evidence>
<dbReference type="SUPFAM" id="SSF50447">
    <property type="entry name" value="Translation proteins"/>
    <property type="match status" value="1"/>
</dbReference>
<gene>
    <name evidence="5" type="primary">rimM</name>
    <name evidence="8" type="ORF">AKG39_11075</name>
</gene>
<evidence type="ECO:0000259" key="6">
    <source>
        <dbReference type="Pfam" id="PF01782"/>
    </source>
</evidence>
<dbReference type="Proteomes" id="UP000036873">
    <property type="component" value="Unassembled WGS sequence"/>
</dbReference>
<dbReference type="GO" id="GO:0042274">
    <property type="term" value="P:ribosomal small subunit biogenesis"/>
    <property type="evidence" value="ECO:0007669"/>
    <property type="project" value="UniProtKB-UniRule"/>
</dbReference>
<comment type="function">
    <text evidence="5">An accessory protein needed during the final step in the assembly of 30S ribosomal subunit, possibly for assembly of the head region. Essential for efficient processing of 16S rRNA. May be needed both before and after RbfA during the maturation of 16S rRNA. It has affinity for free ribosomal 30S subunits but not for 70S ribosomes.</text>
</comment>
<dbReference type="AlphaFoldDB" id="A0A0L6TZW4"/>
<dbReference type="NCBIfam" id="TIGR02273">
    <property type="entry name" value="16S_RimM"/>
    <property type="match status" value="1"/>
</dbReference>
<dbReference type="GO" id="GO:0005840">
    <property type="term" value="C:ribosome"/>
    <property type="evidence" value="ECO:0007669"/>
    <property type="project" value="InterPro"/>
</dbReference>
<keyword evidence="9" id="KW-1185">Reference proteome</keyword>
<dbReference type="HAMAP" id="MF_00014">
    <property type="entry name" value="Ribosome_mat_RimM"/>
    <property type="match status" value="1"/>
</dbReference>
<keyword evidence="1 5" id="KW-0963">Cytoplasm</keyword>
<dbReference type="InterPro" id="IPR011033">
    <property type="entry name" value="PRC_barrel-like_sf"/>
</dbReference>
<organism evidence="8 9">
    <name type="scientific">Acetobacterium bakii</name>
    <dbReference type="NCBI Taxonomy" id="52689"/>
    <lineage>
        <taxon>Bacteria</taxon>
        <taxon>Bacillati</taxon>
        <taxon>Bacillota</taxon>
        <taxon>Clostridia</taxon>
        <taxon>Eubacteriales</taxon>
        <taxon>Eubacteriaceae</taxon>
        <taxon>Acetobacterium</taxon>
    </lineage>
</organism>
<evidence type="ECO:0000256" key="5">
    <source>
        <dbReference type="HAMAP-Rule" id="MF_00014"/>
    </source>
</evidence>
<dbReference type="SUPFAM" id="SSF50346">
    <property type="entry name" value="PRC-barrel domain"/>
    <property type="match status" value="1"/>
</dbReference>
<dbReference type="GO" id="GO:0006364">
    <property type="term" value="P:rRNA processing"/>
    <property type="evidence" value="ECO:0007669"/>
    <property type="project" value="UniProtKB-UniRule"/>
</dbReference>
<feature type="domain" description="Ribosome maturation factor RimM PRC barrel" evidence="7">
    <location>
        <begin position="97"/>
        <end position="161"/>
    </location>
</feature>
<name>A0A0L6TZW4_9FIRM</name>
<protein>
    <recommendedName>
        <fullName evidence="5">Ribosome maturation factor RimM</fullName>
    </recommendedName>
</protein>
<comment type="domain">
    <text evidence="5">The PRC barrel domain binds ribosomal protein uS19.</text>
</comment>
<reference evidence="9" key="1">
    <citation type="submission" date="2015-07" db="EMBL/GenBank/DDBJ databases">
        <title>Draft genome sequence of Acetobacterium bakii DSM 8293, a potential psychrophilic chemical producer through syngas fermentation.</title>
        <authorList>
            <person name="Song Y."/>
            <person name="Hwang S."/>
            <person name="Cho B.-K."/>
        </authorList>
    </citation>
    <scope>NUCLEOTIDE SEQUENCE [LARGE SCALE GENOMIC DNA]</scope>
    <source>
        <strain evidence="9">DSM 8239</strain>
    </source>
</reference>
<dbReference type="Pfam" id="PF24986">
    <property type="entry name" value="PRC_RimM"/>
    <property type="match status" value="1"/>
</dbReference>
<dbReference type="PANTHER" id="PTHR33692:SF1">
    <property type="entry name" value="RIBOSOME MATURATION FACTOR RIMM"/>
    <property type="match status" value="1"/>
</dbReference>
<evidence type="ECO:0000259" key="7">
    <source>
        <dbReference type="Pfam" id="PF24986"/>
    </source>
</evidence>
<evidence type="ECO:0000256" key="1">
    <source>
        <dbReference type="ARBA" id="ARBA00022490"/>
    </source>
</evidence>
<dbReference type="InterPro" id="IPR009000">
    <property type="entry name" value="Transl_B-barrel_sf"/>
</dbReference>
<comment type="caution">
    <text evidence="8">The sequence shown here is derived from an EMBL/GenBank/DDBJ whole genome shotgun (WGS) entry which is preliminary data.</text>
</comment>
<dbReference type="InterPro" id="IPR011961">
    <property type="entry name" value="RimM"/>
</dbReference>
<keyword evidence="4 5" id="KW-0143">Chaperone</keyword>
<dbReference type="Gene3D" id="2.30.30.240">
    <property type="entry name" value="PRC-barrel domain"/>
    <property type="match status" value="1"/>
</dbReference>
<accession>A0A0L6TZW4</accession>
<dbReference type="Pfam" id="PF01782">
    <property type="entry name" value="RimM"/>
    <property type="match status" value="1"/>
</dbReference>
<dbReference type="STRING" id="52689.AKG39_11075"/>
<evidence type="ECO:0000313" key="8">
    <source>
        <dbReference type="EMBL" id="KNZ41627.1"/>
    </source>
</evidence>
<dbReference type="Gene3D" id="2.40.30.60">
    <property type="entry name" value="RimM"/>
    <property type="match status" value="1"/>
</dbReference>
<dbReference type="EMBL" id="LGYO01000027">
    <property type="protein sequence ID" value="KNZ41627.1"/>
    <property type="molecule type" value="Genomic_DNA"/>
</dbReference>
<feature type="domain" description="RimM N-terminal" evidence="6">
    <location>
        <begin position="4"/>
        <end position="84"/>
    </location>
</feature>
<evidence type="ECO:0000313" key="9">
    <source>
        <dbReference type="Proteomes" id="UP000036873"/>
    </source>
</evidence>
<evidence type="ECO:0000256" key="4">
    <source>
        <dbReference type="ARBA" id="ARBA00023186"/>
    </source>
</evidence>
<dbReference type="InterPro" id="IPR002676">
    <property type="entry name" value="RimM_N"/>
</dbReference>